<evidence type="ECO:0000313" key="5">
    <source>
        <dbReference type="EMBL" id="OSX62620.1"/>
    </source>
</evidence>
<dbReference type="OrthoDB" id="2773496at2759"/>
<protein>
    <recommendedName>
        <fullName evidence="7">Carrier domain-containing protein</fullName>
    </recommendedName>
</protein>
<dbReference type="InterPro" id="IPR051414">
    <property type="entry name" value="Adenylate-forming_Reductase"/>
</dbReference>
<dbReference type="STRING" id="670580.A0A1X6N284"/>
<keyword evidence="6" id="KW-1185">Reference proteome</keyword>
<evidence type="ECO:0000256" key="1">
    <source>
        <dbReference type="ARBA" id="ARBA00022450"/>
    </source>
</evidence>
<dbReference type="InterPro" id="IPR013120">
    <property type="entry name" value="FAR_NAD-bd"/>
</dbReference>
<dbReference type="SUPFAM" id="SSF51735">
    <property type="entry name" value="NAD(P)-binding Rossmann-fold domains"/>
    <property type="match status" value="1"/>
</dbReference>
<dbReference type="Gene3D" id="1.10.1200.10">
    <property type="entry name" value="ACP-like"/>
    <property type="match status" value="1"/>
</dbReference>
<dbReference type="SUPFAM" id="SSF47336">
    <property type="entry name" value="ACP-like"/>
    <property type="match status" value="1"/>
</dbReference>
<gene>
    <name evidence="5" type="ORF">POSPLADRAFT_1140685</name>
</gene>
<organism evidence="5 6">
    <name type="scientific">Postia placenta MAD-698-R-SB12</name>
    <dbReference type="NCBI Taxonomy" id="670580"/>
    <lineage>
        <taxon>Eukaryota</taxon>
        <taxon>Fungi</taxon>
        <taxon>Dikarya</taxon>
        <taxon>Basidiomycota</taxon>
        <taxon>Agaricomycotina</taxon>
        <taxon>Agaricomycetes</taxon>
        <taxon>Polyporales</taxon>
        <taxon>Adustoporiaceae</taxon>
        <taxon>Rhodonia</taxon>
    </lineage>
</organism>
<evidence type="ECO:0000259" key="3">
    <source>
        <dbReference type="Pfam" id="PF00550"/>
    </source>
</evidence>
<evidence type="ECO:0000256" key="2">
    <source>
        <dbReference type="ARBA" id="ARBA00022553"/>
    </source>
</evidence>
<evidence type="ECO:0008006" key="7">
    <source>
        <dbReference type="Google" id="ProtNLM"/>
    </source>
</evidence>
<evidence type="ECO:0000259" key="4">
    <source>
        <dbReference type="Pfam" id="PF07993"/>
    </source>
</evidence>
<keyword evidence="1" id="KW-0596">Phosphopantetheine</keyword>
<dbReference type="Proteomes" id="UP000194127">
    <property type="component" value="Unassembled WGS sequence"/>
</dbReference>
<dbReference type="EMBL" id="KZ110596">
    <property type="protein sequence ID" value="OSX62620.1"/>
    <property type="molecule type" value="Genomic_DNA"/>
</dbReference>
<dbReference type="InterPro" id="IPR036736">
    <property type="entry name" value="ACP-like_sf"/>
</dbReference>
<dbReference type="Pfam" id="PF07993">
    <property type="entry name" value="NAD_binding_4"/>
    <property type="match status" value="1"/>
</dbReference>
<dbReference type="Gene3D" id="3.40.50.720">
    <property type="entry name" value="NAD(P)-binding Rossmann-like Domain"/>
    <property type="match status" value="1"/>
</dbReference>
<accession>A0A1X6N284</accession>
<name>A0A1X6N284_9APHY</name>
<evidence type="ECO:0000313" key="6">
    <source>
        <dbReference type="Proteomes" id="UP000194127"/>
    </source>
</evidence>
<dbReference type="PANTHER" id="PTHR43439:SF2">
    <property type="entry name" value="ENZYME, PUTATIVE (JCVI)-RELATED"/>
    <property type="match status" value="1"/>
</dbReference>
<dbReference type="RefSeq" id="XP_024339414.1">
    <property type="nucleotide sequence ID" value="XM_024485206.1"/>
</dbReference>
<dbReference type="GeneID" id="36330155"/>
<keyword evidence="2" id="KW-0597">Phosphoprotein</keyword>
<dbReference type="PANTHER" id="PTHR43439">
    <property type="entry name" value="PHENYLACETATE-COENZYME A LIGASE"/>
    <property type="match status" value="1"/>
</dbReference>
<reference evidence="5 6" key="1">
    <citation type="submission" date="2017-04" db="EMBL/GenBank/DDBJ databases">
        <title>Genome Sequence of the Model Brown-Rot Fungus Postia placenta SB12.</title>
        <authorList>
            <consortium name="DOE Joint Genome Institute"/>
            <person name="Gaskell J."/>
            <person name="Kersten P."/>
            <person name="Larrondo L.F."/>
            <person name="Canessa P."/>
            <person name="Martinez D."/>
            <person name="Hibbett D."/>
            <person name="Schmoll M."/>
            <person name="Kubicek C.P."/>
            <person name="Martinez A.T."/>
            <person name="Yadav J."/>
            <person name="Master E."/>
            <person name="Magnuson J.K."/>
            <person name="James T."/>
            <person name="Yaver D."/>
            <person name="Berka R."/>
            <person name="Labutti K."/>
            <person name="Lipzen A."/>
            <person name="Aerts A."/>
            <person name="Barry K."/>
            <person name="Henrissat B."/>
            <person name="Blanchette R."/>
            <person name="Grigoriev I."/>
            <person name="Cullen D."/>
        </authorList>
    </citation>
    <scope>NUCLEOTIDE SEQUENCE [LARGE SCALE GENOMIC DNA]</scope>
    <source>
        <strain evidence="5 6">MAD-698-R-SB12</strain>
    </source>
</reference>
<sequence length="553" mass="60606">MWRHYNLQRFSRYVPNMDWDAQDRTHGMTMLGQHLLSSQEPISTSSESRGDQITEIVRKTLNVATNDLSDDTPLTAYGIDSLSAARLSLLLRPYVEVSQLQLLANVAVGDLVRRASQAPAQNSSSGIAGTGPQKEQVMQDLVAQYAPNAHSSVVPRSATVKSQGQTFIVTGTTGSLGCHILSHLLCRDEVKLVYALNRKSAGETSIQERQAAAFLNQGLAKSLVTSPKLVLVECDLSASDFGLEGPTIDELLSSVTHIVHNAWTVDLYSPLERFESLLDGTRRLLELASRSRLPTPPSMLFVSTVAVYQDYDPTLPAPEEPVLSPEVAVQSGYTESKWIAERLVQTAAQSLSLNASVIRVGLLTGSVNGSWDTNHWFPALVQSAEYLGCLPEGQEVGAPHTCHCIVSWIPVDLAAATIVDLCDIAADTLHLVHPQPVRWNAIMEPLASKLNVPLVPYVEWLARLESLAEDGDVHATHAGKNDKAALRLLYVYRKALAMPERLEESMGLMPRVAMGKAVRMSRTLREGSAQQLGPEDVDRWLSYWRVTGFIRSS</sequence>
<proteinExistence type="predicted"/>
<dbReference type="InterPro" id="IPR036291">
    <property type="entry name" value="NAD(P)-bd_dom_sf"/>
</dbReference>
<feature type="domain" description="Thioester reductase (TE)" evidence="4">
    <location>
        <begin position="169"/>
        <end position="418"/>
    </location>
</feature>
<dbReference type="Pfam" id="PF00550">
    <property type="entry name" value="PP-binding"/>
    <property type="match status" value="1"/>
</dbReference>
<dbReference type="InterPro" id="IPR009081">
    <property type="entry name" value="PP-bd_ACP"/>
</dbReference>
<feature type="domain" description="Carrier" evidence="3">
    <location>
        <begin position="51"/>
        <end position="113"/>
    </location>
</feature>
<dbReference type="AlphaFoldDB" id="A0A1X6N284"/>